<name>A0A6J5RFW3_9CAUD</name>
<dbReference type="InterPro" id="IPR002071">
    <property type="entry name" value="Thermonucl_AS"/>
</dbReference>
<evidence type="ECO:0000313" key="6">
    <source>
        <dbReference type="EMBL" id="CAB4193336.1"/>
    </source>
</evidence>
<dbReference type="InterPro" id="IPR035437">
    <property type="entry name" value="SNase_OB-fold_sf"/>
</dbReference>
<organism evidence="6">
    <name type="scientific">uncultured Caudovirales phage</name>
    <dbReference type="NCBI Taxonomy" id="2100421"/>
    <lineage>
        <taxon>Viruses</taxon>
        <taxon>Duplodnaviria</taxon>
        <taxon>Heunggongvirae</taxon>
        <taxon>Uroviricota</taxon>
        <taxon>Caudoviricetes</taxon>
        <taxon>Peduoviridae</taxon>
        <taxon>Maltschvirus</taxon>
        <taxon>Maltschvirus maltsch</taxon>
    </lineage>
</organism>
<keyword evidence="2" id="KW-0255">Endonuclease</keyword>
<evidence type="ECO:0000313" key="5">
    <source>
        <dbReference type="EMBL" id="CAB4185597.1"/>
    </source>
</evidence>
<feature type="domain" description="TNase-like" evidence="4">
    <location>
        <begin position="4"/>
        <end position="128"/>
    </location>
</feature>
<proteinExistence type="predicted"/>
<keyword evidence="1" id="KW-0540">Nuclease</keyword>
<dbReference type="GO" id="GO:0004519">
    <property type="term" value="F:endonuclease activity"/>
    <property type="evidence" value="ECO:0007669"/>
    <property type="project" value="UniProtKB-KW"/>
</dbReference>
<dbReference type="PROSITE" id="PS50830">
    <property type="entry name" value="TNASE_3"/>
    <property type="match status" value="1"/>
</dbReference>
<dbReference type="PROSITE" id="PS01284">
    <property type="entry name" value="TNASE_2"/>
    <property type="match status" value="1"/>
</dbReference>
<sequence length="128" mass="14506">MSIYTYYTKIDKVVDGDTVDVSIDLGFDVWHKQRIRLNGIDAPEKNTPLGKVLKVYLVSLLEGKTVKLEVTKPDKYGRYLGKIYLDSEESINDQLVRFNLAKGYGGASRVGMWTEEELSKTEITAILK</sequence>
<evidence type="ECO:0000256" key="1">
    <source>
        <dbReference type="ARBA" id="ARBA00022722"/>
    </source>
</evidence>
<dbReference type="GO" id="GO:0016787">
    <property type="term" value="F:hydrolase activity"/>
    <property type="evidence" value="ECO:0007669"/>
    <property type="project" value="UniProtKB-KW"/>
</dbReference>
<protein>
    <submittedName>
        <fullName evidence="6">COG1525 Micrococcal nuclease (Thermonuclease) homologs</fullName>
    </submittedName>
</protein>
<dbReference type="SUPFAM" id="SSF50199">
    <property type="entry name" value="Staphylococcal nuclease"/>
    <property type="match status" value="1"/>
</dbReference>
<dbReference type="Gene3D" id="2.40.50.90">
    <property type="match status" value="1"/>
</dbReference>
<dbReference type="SMART" id="SM00318">
    <property type="entry name" value="SNc"/>
    <property type="match status" value="1"/>
</dbReference>
<dbReference type="GO" id="GO:0003676">
    <property type="term" value="F:nucleic acid binding"/>
    <property type="evidence" value="ECO:0007669"/>
    <property type="project" value="InterPro"/>
</dbReference>
<evidence type="ECO:0000256" key="3">
    <source>
        <dbReference type="ARBA" id="ARBA00022801"/>
    </source>
</evidence>
<dbReference type="EMBL" id="LR797198">
    <property type="protein sequence ID" value="CAB4193336.1"/>
    <property type="molecule type" value="Genomic_DNA"/>
</dbReference>
<dbReference type="EMBL" id="LR797076">
    <property type="protein sequence ID" value="CAB4185597.1"/>
    <property type="molecule type" value="Genomic_DNA"/>
</dbReference>
<accession>A0A6J5RFW3</accession>
<reference evidence="6" key="1">
    <citation type="submission" date="2020-05" db="EMBL/GenBank/DDBJ databases">
        <authorList>
            <person name="Chiriac C."/>
            <person name="Salcher M."/>
            <person name="Ghai R."/>
            <person name="Kavagutti S V."/>
        </authorList>
    </citation>
    <scope>NUCLEOTIDE SEQUENCE</scope>
</reference>
<dbReference type="InterPro" id="IPR016071">
    <property type="entry name" value="Staphylococal_nuclease_OB-fold"/>
</dbReference>
<dbReference type="Pfam" id="PF00565">
    <property type="entry name" value="SNase"/>
    <property type="match status" value="1"/>
</dbReference>
<keyword evidence="3" id="KW-0378">Hydrolase</keyword>
<dbReference type="PANTHER" id="PTHR12302:SF3">
    <property type="entry name" value="SERINE_THREONINE-PROTEIN KINASE 31"/>
    <property type="match status" value="1"/>
</dbReference>
<evidence type="ECO:0000259" key="4">
    <source>
        <dbReference type="PROSITE" id="PS50830"/>
    </source>
</evidence>
<evidence type="ECO:0000256" key="2">
    <source>
        <dbReference type="ARBA" id="ARBA00022759"/>
    </source>
</evidence>
<gene>
    <name evidence="5" type="ORF">UFOVP1119_82</name>
    <name evidence="6" type="ORF">UFOVP1238_56</name>
</gene>
<dbReference type="PANTHER" id="PTHR12302">
    <property type="entry name" value="EBNA2 BINDING PROTEIN P100"/>
    <property type="match status" value="1"/>
</dbReference>